<dbReference type="InterPro" id="IPR050736">
    <property type="entry name" value="Sensor_HK_Regulatory"/>
</dbReference>
<dbReference type="AlphaFoldDB" id="A0A7W9DA03"/>
<dbReference type="InterPro" id="IPR036890">
    <property type="entry name" value="HATPase_C_sf"/>
</dbReference>
<feature type="transmembrane region" description="Helical" evidence="10">
    <location>
        <begin position="20"/>
        <end position="41"/>
    </location>
</feature>
<gene>
    <name evidence="13" type="ORF">BKA12_000205</name>
</gene>
<name>A0A7W9DA03_9MICC</name>
<dbReference type="GO" id="GO:0000155">
    <property type="term" value="F:phosphorelay sensor kinase activity"/>
    <property type="evidence" value="ECO:0007669"/>
    <property type="project" value="InterPro"/>
</dbReference>
<evidence type="ECO:0000256" key="5">
    <source>
        <dbReference type="ARBA" id="ARBA00022679"/>
    </source>
</evidence>
<dbReference type="SMART" id="SM00388">
    <property type="entry name" value="HisKA"/>
    <property type="match status" value="1"/>
</dbReference>
<evidence type="ECO:0000256" key="3">
    <source>
        <dbReference type="ARBA" id="ARBA00012438"/>
    </source>
</evidence>
<dbReference type="InterPro" id="IPR005467">
    <property type="entry name" value="His_kinase_dom"/>
</dbReference>
<feature type="domain" description="Histidine kinase" evidence="11">
    <location>
        <begin position="268"/>
        <end position="476"/>
    </location>
</feature>
<dbReference type="Proteomes" id="UP000523863">
    <property type="component" value="Unassembled WGS sequence"/>
</dbReference>
<dbReference type="EMBL" id="JACHBL010000001">
    <property type="protein sequence ID" value="MBB5597125.1"/>
    <property type="molecule type" value="Genomic_DNA"/>
</dbReference>
<dbReference type="Pfam" id="PF00672">
    <property type="entry name" value="HAMP"/>
    <property type="match status" value="1"/>
</dbReference>
<evidence type="ECO:0000313" key="13">
    <source>
        <dbReference type="EMBL" id="MBB5597125.1"/>
    </source>
</evidence>
<proteinExistence type="predicted"/>
<dbReference type="Gene3D" id="1.10.287.130">
    <property type="match status" value="1"/>
</dbReference>
<feature type="domain" description="HAMP" evidence="12">
    <location>
        <begin position="208"/>
        <end position="260"/>
    </location>
</feature>
<evidence type="ECO:0000259" key="12">
    <source>
        <dbReference type="PROSITE" id="PS50885"/>
    </source>
</evidence>
<keyword evidence="6 10" id="KW-0812">Transmembrane</keyword>
<feature type="transmembrane region" description="Helical" evidence="10">
    <location>
        <begin position="184"/>
        <end position="207"/>
    </location>
</feature>
<evidence type="ECO:0000256" key="9">
    <source>
        <dbReference type="ARBA" id="ARBA00023012"/>
    </source>
</evidence>
<reference evidence="13 14" key="1">
    <citation type="submission" date="2020-08" db="EMBL/GenBank/DDBJ databases">
        <title>Sequencing the genomes of 1000 actinobacteria strains.</title>
        <authorList>
            <person name="Klenk H.-P."/>
        </authorList>
    </citation>
    <scope>NUCLEOTIDE SEQUENCE [LARGE SCALE GENOMIC DNA]</scope>
    <source>
        <strain evidence="13 14">DSM 23694</strain>
    </source>
</reference>
<evidence type="ECO:0000256" key="4">
    <source>
        <dbReference type="ARBA" id="ARBA00022553"/>
    </source>
</evidence>
<keyword evidence="4" id="KW-0597">Phosphoprotein</keyword>
<keyword evidence="8 10" id="KW-1133">Transmembrane helix</keyword>
<organism evidence="13 14">
    <name type="scientific">Neomicrococcus lactis</name>
    <dbReference type="NCBI Taxonomy" id="732241"/>
    <lineage>
        <taxon>Bacteria</taxon>
        <taxon>Bacillati</taxon>
        <taxon>Actinomycetota</taxon>
        <taxon>Actinomycetes</taxon>
        <taxon>Micrococcales</taxon>
        <taxon>Micrococcaceae</taxon>
        <taxon>Neomicrococcus</taxon>
    </lineage>
</organism>
<dbReference type="InterPro" id="IPR003660">
    <property type="entry name" value="HAMP_dom"/>
</dbReference>
<evidence type="ECO:0000256" key="6">
    <source>
        <dbReference type="ARBA" id="ARBA00022692"/>
    </source>
</evidence>
<dbReference type="PROSITE" id="PS50885">
    <property type="entry name" value="HAMP"/>
    <property type="match status" value="1"/>
</dbReference>
<dbReference type="PRINTS" id="PR00344">
    <property type="entry name" value="BCTRLSENSOR"/>
</dbReference>
<evidence type="ECO:0000256" key="10">
    <source>
        <dbReference type="SAM" id="Phobius"/>
    </source>
</evidence>
<comment type="caution">
    <text evidence="13">The sequence shown here is derived from an EMBL/GenBank/DDBJ whole genome shotgun (WGS) entry which is preliminary data.</text>
</comment>
<evidence type="ECO:0000259" key="11">
    <source>
        <dbReference type="PROSITE" id="PS50109"/>
    </source>
</evidence>
<dbReference type="Gene3D" id="3.30.565.10">
    <property type="entry name" value="Histidine kinase-like ATPase, C-terminal domain"/>
    <property type="match status" value="1"/>
</dbReference>
<keyword evidence="5" id="KW-0808">Transferase</keyword>
<dbReference type="InterPro" id="IPR004358">
    <property type="entry name" value="Sig_transdc_His_kin-like_C"/>
</dbReference>
<evidence type="ECO:0000256" key="7">
    <source>
        <dbReference type="ARBA" id="ARBA00022777"/>
    </source>
</evidence>
<sequence length="493" mass="53511">MTSDAQPVAPRKGTVGGRILVSMILLTLTILVASGASMYLIQRGQTIARLDDSLSRSVGEFRVLAQEGVNPDTGQSFTKAEDLAYVAMQRSLPSANEGLVALTENRVRWVAPDHVELRLEGDQQLLDFINSSADSGRVSLATVNTQQREYRVVVIPVKLDGDSSEVRFALAYDMSAELLSLTRGYVVFGAVGLGILALASLASLIMVRRLLSPLTSLEKTAARITENQLDERVPVEGTSDLRALAGSFNEMVDHLQSSLQAQRQLLDDVGHELRTPITIVQGHLELQDNEDPEDVRHTQELSLDELSRMNLLVDDIVTIAQANRRGFVHLENVDISGLLDDILSKARGLGPRQWEIRERVSGEVMMDPQRITQAMLQLCSNAVKFSSTDSRIDLGATLSDGKLRLWVRDEGIGISAADQTRIFGRFARGSNGTRSEGSGLGLSIVQAIASAHSGQVAVESREGEGSTFSIYLPLQSRAAASSTSLTDSTGEHH</sequence>
<accession>A0A7W9DA03</accession>
<dbReference type="GO" id="GO:0005886">
    <property type="term" value="C:plasma membrane"/>
    <property type="evidence" value="ECO:0007669"/>
    <property type="project" value="UniProtKB-SubCell"/>
</dbReference>
<evidence type="ECO:0000256" key="8">
    <source>
        <dbReference type="ARBA" id="ARBA00022989"/>
    </source>
</evidence>
<dbReference type="SMART" id="SM00387">
    <property type="entry name" value="HATPase_c"/>
    <property type="match status" value="1"/>
</dbReference>
<dbReference type="SUPFAM" id="SSF55874">
    <property type="entry name" value="ATPase domain of HSP90 chaperone/DNA topoisomerase II/histidine kinase"/>
    <property type="match status" value="1"/>
</dbReference>
<evidence type="ECO:0000256" key="1">
    <source>
        <dbReference type="ARBA" id="ARBA00000085"/>
    </source>
</evidence>
<dbReference type="PROSITE" id="PS50109">
    <property type="entry name" value="HIS_KIN"/>
    <property type="match status" value="1"/>
</dbReference>
<dbReference type="InterPro" id="IPR003661">
    <property type="entry name" value="HisK_dim/P_dom"/>
</dbReference>
<keyword evidence="14" id="KW-1185">Reference proteome</keyword>
<dbReference type="PANTHER" id="PTHR43711:SF28">
    <property type="entry name" value="SENSOR HISTIDINE KINASE YXDK"/>
    <property type="match status" value="1"/>
</dbReference>
<comment type="catalytic activity">
    <reaction evidence="1">
        <text>ATP + protein L-histidine = ADP + protein N-phospho-L-histidine.</text>
        <dbReference type="EC" id="2.7.13.3"/>
    </reaction>
</comment>
<evidence type="ECO:0000256" key="2">
    <source>
        <dbReference type="ARBA" id="ARBA00004236"/>
    </source>
</evidence>
<dbReference type="SUPFAM" id="SSF158472">
    <property type="entry name" value="HAMP domain-like"/>
    <property type="match status" value="1"/>
</dbReference>
<dbReference type="SUPFAM" id="SSF47384">
    <property type="entry name" value="Homodimeric domain of signal transducing histidine kinase"/>
    <property type="match status" value="1"/>
</dbReference>
<keyword evidence="10" id="KW-0472">Membrane</keyword>
<dbReference type="InterPro" id="IPR003594">
    <property type="entry name" value="HATPase_dom"/>
</dbReference>
<dbReference type="CDD" id="cd06225">
    <property type="entry name" value="HAMP"/>
    <property type="match status" value="1"/>
</dbReference>
<dbReference type="Pfam" id="PF02518">
    <property type="entry name" value="HATPase_c"/>
    <property type="match status" value="1"/>
</dbReference>
<dbReference type="Pfam" id="PF00512">
    <property type="entry name" value="HisKA"/>
    <property type="match status" value="1"/>
</dbReference>
<evidence type="ECO:0000313" key="14">
    <source>
        <dbReference type="Proteomes" id="UP000523863"/>
    </source>
</evidence>
<dbReference type="RefSeq" id="WP_183639999.1">
    <property type="nucleotide sequence ID" value="NZ_JACHBL010000001.1"/>
</dbReference>
<dbReference type="Gene3D" id="6.10.340.10">
    <property type="match status" value="1"/>
</dbReference>
<comment type="subcellular location">
    <subcellularLocation>
        <location evidence="2">Cell membrane</location>
    </subcellularLocation>
</comment>
<dbReference type="SMART" id="SM00304">
    <property type="entry name" value="HAMP"/>
    <property type="match status" value="1"/>
</dbReference>
<dbReference type="CDD" id="cd00082">
    <property type="entry name" value="HisKA"/>
    <property type="match status" value="1"/>
</dbReference>
<dbReference type="PANTHER" id="PTHR43711">
    <property type="entry name" value="TWO-COMPONENT HISTIDINE KINASE"/>
    <property type="match status" value="1"/>
</dbReference>
<dbReference type="InterPro" id="IPR036097">
    <property type="entry name" value="HisK_dim/P_sf"/>
</dbReference>
<keyword evidence="7 13" id="KW-0418">Kinase</keyword>
<keyword evidence="9" id="KW-0902">Two-component regulatory system</keyword>
<protein>
    <recommendedName>
        <fullName evidence="3">histidine kinase</fullName>
        <ecNumber evidence="3">2.7.13.3</ecNumber>
    </recommendedName>
</protein>
<dbReference type="EC" id="2.7.13.3" evidence="3"/>